<reference evidence="2" key="3">
    <citation type="submission" date="2011-03" db="EMBL/GenBank/DDBJ databases">
        <title>Annotation of Magnaporthe poae ATCC 64411.</title>
        <authorList>
            <person name="Ma L.-J."/>
            <person name="Dead R."/>
            <person name="Young S.K."/>
            <person name="Zeng Q."/>
            <person name="Gargeya S."/>
            <person name="Fitzgerald M."/>
            <person name="Haas B."/>
            <person name="Abouelleil A."/>
            <person name="Alvarado L."/>
            <person name="Arachchi H.M."/>
            <person name="Berlin A."/>
            <person name="Brown A."/>
            <person name="Chapman S.B."/>
            <person name="Chen Z."/>
            <person name="Dunbar C."/>
            <person name="Freedman E."/>
            <person name="Gearin G."/>
            <person name="Gellesch M."/>
            <person name="Goldberg J."/>
            <person name="Griggs A."/>
            <person name="Gujja S."/>
            <person name="Heiman D."/>
            <person name="Howarth C."/>
            <person name="Larson L."/>
            <person name="Lui A."/>
            <person name="MacDonald P.J.P."/>
            <person name="Mehta T."/>
            <person name="Montmayeur A."/>
            <person name="Murphy C."/>
            <person name="Neiman D."/>
            <person name="Pearson M."/>
            <person name="Priest M."/>
            <person name="Roberts A."/>
            <person name="Saif S."/>
            <person name="Shea T."/>
            <person name="Shenoy N."/>
            <person name="Sisk P."/>
            <person name="Stolte C."/>
            <person name="Sykes S."/>
            <person name="Yandava C."/>
            <person name="Wortman J."/>
            <person name="Nusbaum C."/>
            <person name="Birren B."/>
        </authorList>
    </citation>
    <scope>NUCLEOTIDE SEQUENCE</scope>
    <source>
        <strain evidence="2">ATCC 64411</strain>
    </source>
</reference>
<gene>
    <name evidence="2" type="ORF">MAPG_04367</name>
</gene>
<accession>A0A0C4DWI6</accession>
<dbReference type="EMBL" id="ADBL01001034">
    <property type="status" value="NOT_ANNOTATED_CDS"/>
    <property type="molecule type" value="Genomic_DNA"/>
</dbReference>
<feature type="compositionally biased region" description="Polar residues" evidence="1">
    <location>
        <begin position="111"/>
        <end position="122"/>
    </location>
</feature>
<dbReference type="EMBL" id="GL876968">
    <property type="protein sequence ID" value="KLU85339.1"/>
    <property type="molecule type" value="Genomic_DNA"/>
</dbReference>
<evidence type="ECO:0000313" key="2">
    <source>
        <dbReference type="EMBL" id="KLU85339.1"/>
    </source>
</evidence>
<evidence type="ECO:0000313" key="4">
    <source>
        <dbReference type="Proteomes" id="UP000011715"/>
    </source>
</evidence>
<dbReference type="EnsemblFungi" id="MAPG_04367T0">
    <property type="protein sequence ID" value="MAPG_04367T0"/>
    <property type="gene ID" value="MAPG_04367"/>
</dbReference>
<name>A0A0C4DWI6_MAGP6</name>
<reference evidence="3" key="5">
    <citation type="submission" date="2015-06" db="UniProtKB">
        <authorList>
            <consortium name="EnsemblFungi"/>
        </authorList>
    </citation>
    <scope>IDENTIFICATION</scope>
    <source>
        <strain evidence="3">ATCC 64411</strain>
    </source>
</reference>
<evidence type="ECO:0000313" key="3">
    <source>
        <dbReference type="EnsemblFungi" id="MAPG_04367T0"/>
    </source>
</evidence>
<reference evidence="4" key="2">
    <citation type="submission" date="2010-05" db="EMBL/GenBank/DDBJ databases">
        <title>The genome sequence of Magnaporthe poae strain ATCC 64411.</title>
        <authorList>
            <person name="Ma L.-J."/>
            <person name="Dead R."/>
            <person name="Young S."/>
            <person name="Zeng Q."/>
            <person name="Koehrsen M."/>
            <person name="Alvarado L."/>
            <person name="Berlin A."/>
            <person name="Chapman S.B."/>
            <person name="Chen Z."/>
            <person name="Freedman E."/>
            <person name="Gellesch M."/>
            <person name="Goldberg J."/>
            <person name="Griggs A."/>
            <person name="Gujja S."/>
            <person name="Heilman E.R."/>
            <person name="Heiman D."/>
            <person name="Hepburn T."/>
            <person name="Howarth C."/>
            <person name="Jen D."/>
            <person name="Larson L."/>
            <person name="Mehta T."/>
            <person name="Neiman D."/>
            <person name="Pearson M."/>
            <person name="Roberts A."/>
            <person name="Saif S."/>
            <person name="Shea T."/>
            <person name="Shenoy N."/>
            <person name="Sisk P."/>
            <person name="Stolte C."/>
            <person name="Sykes S."/>
            <person name="Walk T."/>
            <person name="White J."/>
            <person name="Yandava C."/>
            <person name="Haas B."/>
            <person name="Nusbaum C."/>
            <person name="Birren B."/>
        </authorList>
    </citation>
    <scope>NUCLEOTIDE SEQUENCE [LARGE SCALE GENOMIC DNA]</scope>
    <source>
        <strain evidence="4">ATCC 64411 / 73-15</strain>
    </source>
</reference>
<feature type="region of interest" description="Disordered" evidence="1">
    <location>
        <begin position="39"/>
        <end position="82"/>
    </location>
</feature>
<dbReference type="VEuPathDB" id="FungiDB:MAPG_04367"/>
<proteinExistence type="predicted"/>
<dbReference type="Proteomes" id="UP000011715">
    <property type="component" value="Unassembled WGS sequence"/>
</dbReference>
<evidence type="ECO:0000256" key="1">
    <source>
        <dbReference type="SAM" id="MobiDB-lite"/>
    </source>
</evidence>
<sequence>MVARAWALHRLACGICYQTKHGRAATYPNEQTMVRLSRPPTKDIRTGAGVMKNGWRPSVPVGPRTCSRMARQRRPVPASSGNHITSVVLSSLVLRLRRDPAASACKHGAARTQTGHSTISRP</sequence>
<protein>
    <submittedName>
        <fullName evidence="2 3">Uncharacterized protein</fullName>
    </submittedName>
</protein>
<reference evidence="3" key="4">
    <citation type="journal article" date="2015" name="G3 (Bethesda)">
        <title>Genome sequences of three phytopathogenic species of the Magnaporthaceae family of fungi.</title>
        <authorList>
            <person name="Okagaki L.H."/>
            <person name="Nunes C.C."/>
            <person name="Sailsbery J."/>
            <person name="Clay B."/>
            <person name="Brown D."/>
            <person name="John T."/>
            <person name="Oh Y."/>
            <person name="Young N."/>
            <person name="Fitzgerald M."/>
            <person name="Haas B.J."/>
            <person name="Zeng Q."/>
            <person name="Young S."/>
            <person name="Adiconis X."/>
            <person name="Fan L."/>
            <person name="Levin J.Z."/>
            <person name="Mitchell T.K."/>
            <person name="Okubara P.A."/>
            <person name="Farman M.L."/>
            <person name="Kohn L.M."/>
            <person name="Birren B."/>
            <person name="Ma L.-J."/>
            <person name="Dean R.A."/>
        </authorList>
    </citation>
    <scope>NUCLEOTIDE SEQUENCE</scope>
    <source>
        <strain evidence="3">ATCC 64411 / 73-15</strain>
    </source>
</reference>
<dbReference type="AlphaFoldDB" id="A0A0C4DWI6"/>
<feature type="region of interest" description="Disordered" evidence="1">
    <location>
        <begin position="102"/>
        <end position="122"/>
    </location>
</feature>
<reference evidence="2" key="1">
    <citation type="submission" date="2010-05" db="EMBL/GenBank/DDBJ databases">
        <title>The Genome Sequence of Magnaporthe poae strain ATCC 64411.</title>
        <authorList>
            <consortium name="The Broad Institute Genome Sequencing Platform"/>
            <consortium name="Broad Institute Genome Sequencing Center for Infectious Disease"/>
            <person name="Ma L.-J."/>
            <person name="Dead R."/>
            <person name="Young S."/>
            <person name="Zeng Q."/>
            <person name="Koehrsen M."/>
            <person name="Alvarado L."/>
            <person name="Berlin A."/>
            <person name="Chapman S.B."/>
            <person name="Chen Z."/>
            <person name="Freedman E."/>
            <person name="Gellesch M."/>
            <person name="Goldberg J."/>
            <person name="Griggs A."/>
            <person name="Gujja S."/>
            <person name="Heilman E.R."/>
            <person name="Heiman D."/>
            <person name="Hepburn T."/>
            <person name="Howarth C."/>
            <person name="Jen D."/>
            <person name="Larson L."/>
            <person name="Mehta T."/>
            <person name="Neiman D."/>
            <person name="Pearson M."/>
            <person name="Roberts A."/>
            <person name="Saif S."/>
            <person name="Shea T."/>
            <person name="Shenoy N."/>
            <person name="Sisk P."/>
            <person name="Stolte C."/>
            <person name="Sykes S."/>
            <person name="Walk T."/>
            <person name="White J."/>
            <person name="Yandava C."/>
            <person name="Haas B."/>
            <person name="Nusbaum C."/>
            <person name="Birren B."/>
        </authorList>
    </citation>
    <scope>NUCLEOTIDE SEQUENCE</scope>
    <source>
        <strain evidence="2">ATCC 64411</strain>
    </source>
</reference>
<organism evidence="3 4">
    <name type="scientific">Magnaporthiopsis poae (strain ATCC 64411 / 73-15)</name>
    <name type="common">Kentucky bluegrass fungus</name>
    <name type="synonym">Magnaporthe poae</name>
    <dbReference type="NCBI Taxonomy" id="644358"/>
    <lineage>
        <taxon>Eukaryota</taxon>
        <taxon>Fungi</taxon>
        <taxon>Dikarya</taxon>
        <taxon>Ascomycota</taxon>
        <taxon>Pezizomycotina</taxon>
        <taxon>Sordariomycetes</taxon>
        <taxon>Sordariomycetidae</taxon>
        <taxon>Magnaporthales</taxon>
        <taxon>Magnaporthaceae</taxon>
        <taxon>Magnaporthiopsis</taxon>
    </lineage>
</organism>
<keyword evidence="4" id="KW-1185">Reference proteome</keyword>